<gene>
    <name evidence="1" type="ORF">SAMN05421761_104119</name>
</gene>
<evidence type="ECO:0000313" key="2">
    <source>
        <dbReference type="Proteomes" id="UP000186026"/>
    </source>
</evidence>
<dbReference type="EMBL" id="FTOP01000004">
    <property type="protein sequence ID" value="SIS77312.1"/>
    <property type="molecule type" value="Genomic_DNA"/>
</dbReference>
<dbReference type="PROSITE" id="PS51257">
    <property type="entry name" value="PROKAR_LIPOPROTEIN"/>
    <property type="match status" value="1"/>
</dbReference>
<proteinExistence type="predicted"/>
<dbReference type="Proteomes" id="UP000186026">
    <property type="component" value="Unassembled WGS sequence"/>
</dbReference>
<dbReference type="STRING" id="529505.SAMN05421761_104119"/>
<dbReference type="AlphaFoldDB" id="A0A1N7LU63"/>
<reference evidence="2" key="1">
    <citation type="submission" date="2017-01" db="EMBL/GenBank/DDBJ databases">
        <authorList>
            <person name="Varghese N."/>
            <person name="Submissions S."/>
        </authorList>
    </citation>
    <scope>NUCLEOTIDE SEQUENCE [LARGE SCALE GENOMIC DNA]</scope>
    <source>
        <strain evidence="2">DSM 46698</strain>
    </source>
</reference>
<name>A0A1N7LU63_9BACT</name>
<protein>
    <recommendedName>
        <fullName evidence="3">Lipoprotein</fullName>
    </recommendedName>
</protein>
<sequence length="130" mass="15212">MHRSSVYLIYSLFLMILFSACSGKLDVETLNLQNWKNDRYGCNGLRIQELEEIQRIKNDFLGVNNQNLIKTFGRPDRVMLVDKSQSYFFYFLEPSENCDNYDSEIAPLKVMFRLNAINKVSEVTISRLDP</sequence>
<accession>A0A1N7LU63</accession>
<organism evidence="1 2">
    <name type="scientific">Belliella pelovolcani</name>
    <dbReference type="NCBI Taxonomy" id="529505"/>
    <lineage>
        <taxon>Bacteria</taxon>
        <taxon>Pseudomonadati</taxon>
        <taxon>Bacteroidota</taxon>
        <taxon>Cytophagia</taxon>
        <taxon>Cytophagales</taxon>
        <taxon>Cyclobacteriaceae</taxon>
        <taxon>Belliella</taxon>
    </lineage>
</organism>
<keyword evidence="2" id="KW-1185">Reference proteome</keyword>
<evidence type="ECO:0008006" key="3">
    <source>
        <dbReference type="Google" id="ProtNLM"/>
    </source>
</evidence>
<evidence type="ECO:0000313" key="1">
    <source>
        <dbReference type="EMBL" id="SIS77312.1"/>
    </source>
</evidence>
<dbReference type="RefSeq" id="WP_076499725.1">
    <property type="nucleotide sequence ID" value="NZ_FTOP01000004.1"/>
</dbReference>
<dbReference type="OrthoDB" id="981332at2"/>